<feature type="non-terminal residue" evidence="2">
    <location>
        <position position="539"/>
    </location>
</feature>
<keyword evidence="1" id="KW-0732">Signal</keyword>
<name>A0ABR1FLH6_AURAN</name>
<keyword evidence="3" id="KW-1185">Reference proteome</keyword>
<sequence length="539" mass="57538">MGCVRCGRRGATLRAVVAVVLFRIASSGTAPRVVVRSGSTAVEFASIEAAIDELRRTRSSSSVVVEINGTHYLQQPPLALGGLEDVTLRGGHEAVVSAGSRLDDDCWIEQAANVWSCALPEAHVSFRTLMVGGKRASRARTPDARDDPAAPEQYFYANQTSFVRDDLWALTLATSTAEPVHDSFRSSAMVWPHSGWNNFEATLQLASNATLDWLELHGVSTTTSTWFELSCPAEADKNCTGYDGKLAPGARLYAYGSRAFLTDGDEWARDGDVLYLYSSMGAPRQVVVPRATTVIAVESSKEVVIESVTFSDTDARYLGFQNGFSVDAESIGIPTDAALHVSGSSGVKIENCVFSELGGGGVTATLLHNTMGASASVDQVQIICSNVERAVPRTPRGSRDVKHCDRDGLTDVISRAEQDVKAFYDAAWAACAEAADDLLRETAALQAEFPGEKPPRCALPQGATVEALVTLASERAEAMHAALEQPVKESGGAYFQGPRKGTLRIKEKAEADYGGDVARVVDVERATGVYGTANDFNAA</sequence>
<evidence type="ECO:0000256" key="1">
    <source>
        <dbReference type="SAM" id="SignalP"/>
    </source>
</evidence>
<proteinExistence type="predicted"/>
<evidence type="ECO:0008006" key="4">
    <source>
        <dbReference type="Google" id="ProtNLM"/>
    </source>
</evidence>
<dbReference type="Proteomes" id="UP001363151">
    <property type="component" value="Unassembled WGS sequence"/>
</dbReference>
<gene>
    <name evidence="2" type="ORF">SO694_00039024</name>
</gene>
<evidence type="ECO:0000313" key="2">
    <source>
        <dbReference type="EMBL" id="KAK7233032.1"/>
    </source>
</evidence>
<dbReference type="InterPro" id="IPR011050">
    <property type="entry name" value="Pectin_lyase_fold/virulence"/>
</dbReference>
<protein>
    <recommendedName>
        <fullName evidence="4">Right handed beta helix domain-containing protein</fullName>
    </recommendedName>
</protein>
<feature type="signal peptide" evidence="1">
    <location>
        <begin position="1"/>
        <end position="27"/>
    </location>
</feature>
<evidence type="ECO:0000313" key="3">
    <source>
        <dbReference type="Proteomes" id="UP001363151"/>
    </source>
</evidence>
<comment type="caution">
    <text evidence="2">The sequence shown here is derived from an EMBL/GenBank/DDBJ whole genome shotgun (WGS) entry which is preliminary data.</text>
</comment>
<reference evidence="2 3" key="1">
    <citation type="submission" date="2024-03" db="EMBL/GenBank/DDBJ databases">
        <title>Aureococcus anophagefferens CCMP1851 and Kratosvirus quantuckense: Draft genome of a second virus-susceptible host strain in the model system.</title>
        <authorList>
            <person name="Chase E."/>
            <person name="Truchon A.R."/>
            <person name="Schepens W."/>
            <person name="Wilhelm S.W."/>
        </authorList>
    </citation>
    <scope>NUCLEOTIDE SEQUENCE [LARGE SCALE GENOMIC DNA]</scope>
    <source>
        <strain evidence="2 3">CCMP1851</strain>
    </source>
</reference>
<dbReference type="PANTHER" id="PTHR36453">
    <property type="entry name" value="SECRETED PROTEIN-RELATED"/>
    <property type="match status" value="1"/>
</dbReference>
<dbReference type="SUPFAM" id="SSF51126">
    <property type="entry name" value="Pectin lyase-like"/>
    <property type="match status" value="1"/>
</dbReference>
<feature type="chain" id="PRO_5047442434" description="Right handed beta helix domain-containing protein" evidence="1">
    <location>
        <begin position="28"/>
        <end position="539"/>
    </location>
</feature>
<accession>A0ABR1FLH6</accession>
<dbReference type="PANTHER" id="PTHR36453:SF1">
    <property type="entry name" value="RIGHT HANDED BETA HELIX DOMAIN-CONTAINING PROTEIN"/>
    <property type="match status" value="1"/>
</dbReference>
<organism evidence="2 3">
    <name type="scientific">Aureococcus anophagefferens</name>
    <name type="common">Harmful bloom alga</name>
    <dbReference type="NCBI Taxonomy" id="44056"/>
    <lineage>
        <taxon>Eukaryota</taxon>
        <taxon>Sar</taxon>
        <taxon>Stramenopiles</taxon>
        <taxon>Ochrophyta</taxon>
        <taxon>Pelagophyceae</taxon>
        <taxon>Pelagomonadales</taxon>
        <taxon>Pelagomonadaceae</taxon>
        <taxon>Aureococcus</taxon>
    </lineage>
</organism>
<dbReference type="EMBL" id="JBBJCI010000364">
    <property type="protein sequence ID" value="KAK7233032.1"/>
    <property type="molecule type" value="Genomic_DNA"/>
</dbReference>